<reference evidence="11" key="1">
    <citation type="submission" date="2017-02" db="EMBL/GenBank/DDBJ databases">
        <title>Delving into the versatile metabolic prowess of the omnipresent phylum Bacteroidetes.</title>
        <authorList>
            <person name="Nobu M.K."/>
            <person name="Mei R."/>
            <person name="Narihiro T."/>
            <person name="Kuroda K."/>
            <person name="Liu W.-T."/>
        </authorList>
    </citation>
    <scope>NUCLEOTIDE SEQUENCE</scope>
    <source>
        <strain evidence="11">ADurb.Bin417</strain>
    </source>
</reference>
<feature type="active site" description="Charge relay system" evidence="7 8">
    <location>
        <position position="408"/>
    </location>
</feature>
<dbReference type="InterPro" id="IPR050131">
    <property type="entry name" value="Peptidase_S8_subtilisin-like"/>
</dbReference>
<dbReference type="GO" id="GO:0004553">
    <property type="term" value="F:hydrolase activity, hydrolyzing O-glycosyl compounds"/>
    <property type="evidence" value="ECO:0007669"/>
    <property type="project" value="InterPro"/>
</dbReference>
<dbReference type="GO" id="GO:0004252">
    <property type="term" value="F:serine-type endopeptidase activity"/>
    <property type="evidence" value="ECO:0007669"/>
    <property type="project" value="UniProtKB-UniRule"/>
</dbReference>
<dbReference type="Pfam" id="PF00082">
    <property type="entry name" value="Peptidase_S8"/>
    <property type="match status" value="2"/>
</dbReference>
<dbReference type="PANTHER" id="PTHR43806">
    <property type="entry name" value="PEPTIDASE S8"/>
    <property type="match status" value="1"/>
</dbReference>
<evidence type="ECO:0000259" key="10">
    <source>
        <dbReference type="PROSITE" id="PS51766"/>
    </source>
</evidence>
<dbReference type="InterPro" id="IPR023828">
    <property type="entry name" value="Peptidase_S8_Ser-AS"/>
</dbReference>
<gene>
    <name evidence="11" type="ORF">BWY73_00897</name>
</gene>
<dbReference type="Pfam" id="PF02225">
    <property type="entry name" value="PA"/>
    <property type="match status" value="1"/>
</dbReference>
<dbReference type="InterPro" id="IPR036439">
    <property type="entry name" value="Dockerin_dom_sf"/>
</dbReference>
<dbReference type="InterPro" id="IPR018247">
    <property type="entry name" value="EF_Hand_1_Ca_BS"/>
</dbReference>
<dbReference type="Pfam" id="PF00404">
    <property type="entry name" value="Dockerin_1"/>
    <property type="match status" value="1"/>
</dbReference>
<evidence type="ECO:0000256" key="4">
    <source>
        <dbReference type="ARBA" id="ARBA00022729"/>
    </source>
</evidence>
<evidence type="ECO:0000256" key="1">
    <source>
        <dbReference type="ARBA" id="ARBA00011073"/>
    </source>
</evidence>
<evidence type="ECO:0000256" key="3">
    <source>
        <dbReference type="ARBA" id="ARBA00022670"/>
    </source>
</evidence>
<accession>A0A1V5MHE1</accession>
<comment type="caution">
    <text evidence="11">The sequence shown here is derived from an EMBL/GenBank/DDBJ whole genome shotgun (WGS) entry which is preliminary data.</text>
</comment>
<dbReference type="Proteomes" id="UP000485484">
    <property type="component" value="Unassembled WGS sequence"/>
</dbReference>
<evidence type="ECO:0000256" key="8">
    <source>
        <dbReference type="PROSITE-ProRule" id="PRU01240"/>
    </source>
</evidence>
<dbReference type="Gene3D" id="3.40.50.200">
    <property type="entry name" value="Peptidase S8/S53 domain"/>
    <property type="match status" value="1"/>
</dbReference>
<dbReference type="PRINTS" id="PR00723">
    <property type="entry name" value="SUBTILISIN"/>
</dbReference>
<dbReference type="PANTHER" id="PTHR43806:SF11">
    <property type="entry name" value="CEREVISIN-RELATED"/>
    <property type="match status" value="1"/>
</dbReference>
<dbReference type="InterPro" id="IPR016134">
    <property type="entry name" value="Dockerin_dom"/>
</dbReference>
<dbReference type="CDD" id="cd14256">
    <property type="entry name" value="Dockerin_I"/>
    <property type="match status" value="1"/>
</dbReference>
<dbReference type="PROSITE" id="PS51766">
    <property type="entry name" value="DOCKERIN"/>
    <property type="match status" value="1"/>
</dbReference>
<keyword evidence="2" id="KW-0134">Cell wall</keyword>
<keyword evidence="6 8" id="KW-0720">Serine protease</keyword>
<dbReference type="InterPro" id="IPR015500">
    <property type="entry name" value="Peptidase_S8_subtilisin-rel"/>
</dbReference>
<dbReference type="EC" id="3.4.21.-" evidence="11"/>
<feature type="domain" description="Dockerin" evidence="10">
    <location>
        <begin position="464"/>
        <end position="525"/>
    </location>
</feature>
<proteinExistence type="inferred from homology"/>
<evidence type="ECO:0000256" key="6">
    <source>
        <dbReference type="ARBA" id="ARBA00022825"/>
    </source>
</evidence>
<sequence>MERVQLNYRRRPLQVPDDPRYPQQWALPAISAPAAWDITAGDSRVVIAIMDSGVDYLHPDLAANIWKNRAEWEGVDGVDDDGNGYVDDFQGYDFAATSRGANDNDPMDIDGHGTHLSGIAAAIGNNGLGVAGVNWRASILPLKSMRPDGYFYDSDLIEAIEYAALMKRRFGVNIAAINASLGDSAGYDGDFLSQAIELAGEAGIIFCAAAGNQGRNNDTRPVYPASYNLPNIIAVAASTAADSLASFSNYGAASVHLAAPGVNILSTVPMAAAVTAGGVTSEAEGLEYSGYTDGITRPIYYCGIGNPGDFPPQVSGNLALIQRGTLYFSEKTANAQAAGAAAVVIYNNIPTGDPDGGLILGTLGSPGDWVPAVFITREDGERIRALGNPLTMVTYSKSSAYSSRDGTSMATPFVAGAVALVAARYPDEPAGRWRERIISGVDKPAGLSGKLISGGRLNLRQALDLFLKGDVNRDGKLDLADALAVLRMSLGLPAEGDRTAADLDEDGQVTARDLAALVGRIGGGY</sequence>
<dbReference type="InterPro" id="IPR003137">
    <property type="entry name" value="PA_domain"/>
</dbReference>
<dbReference type="Gene3D" id="1.10.1330.10">
    <property type="entry name" value="Dockerin domain"/>
    <property type="match status" value="1"/>
</dbReference>
<organism evidence="11">
    <name type="scientific">candidate division TA06 bacterium ADurb.Bin417</name>
    <dbReference type="NCBI Taxonomy" id="1852828"/>
    <lineage>
        <taxon>Bacteria</taxon>
        <taxon>Bacteria division TA06</taxon>
    </lineage>
</organism>
<dbReference type="InterPro" id="IPR000209">
    <property type="entry name" value="Peptidase_S8/S53_dom"/>
</dbReference>
<dbReference type="PROSITE" id="PS00138">
    <property type="entry name" value="SUBTILASE_SER"/>
    <property type="match status" value="1"/>
</dbReference>
<comment type="similarity">
    <text evidence="1 8 9">Belongs to the peptidase S8 family.</text>
</comment>
<dbReference type="GO" id="GO:0006508">
    <property type="term" value="P:proteolysis"/>
    <property type="evidence" value="ECO:0007669"/>
    <property type="project" value="UniProtKB-KW"/>
</dbReference>
<dbReference type="InterPro" id="IPR036852">
    <property type="entry name" value="Peptidase_S8/S53_dom_sf"/>
</dbReference>
<dbReference type="PROSITE" id="PS51892">
    <property type="entry name" value="SUBTILASE"/>
    <property type="match status" value="1"/>
</dbReference>
<keyword evidence="5 8" id="KW-0378">Hydrolase</keyword>
<name>A0A1V5MHE1_UNCT6</name>
<feature type="active site" description="Charge relay system" evidence="7 8">
    <location>
        <position position="51"/>
    </location>
</feature>
<protein>
    <submittedName>
        <fullName evidence="11">Thermophilic serine proteinase</fullName>
        <ecNumber evidence="11">3.4.21.-</ecNumber>
    </submittedName>
</protein>
<keyword evidence="4" id="KW-0732">Signal</keyword>
<dbReference type="CDD" id="cd07473">
    <property type="entry name" value="Peptidases_S8_Subtilisin_like"/>
    <property type="match status" value="1"/>
</dbReference>
<dbReference type="PROSITE" id="PS00136">
    <property type="entry name" value="SUBTILASE_ASP"/>
    <property type="match status" value="1"/>
</dbReference>
<dbReference type="PROSITE" id="PS00018">
    <property type="entry name" value="EF_HAND_1"/>
    <property type="match status" value="1"/>
</dbReference>
<dbReference type="AlphaFoldDB" id="A0A1V5MHE1"/>
<dbReference type="InterPro" id="IPR023827">
    <property type="entry name" value="Peptidase_S8_Asp-AS"/>
</dbReference>
<dbReference type="Gene3D" id="3.50.30.30">
    <property type="match status" value="1"/>
</dbReference>
<dbReference type="SUPFAM" id="SSF63446">
    <property type="entry name" value="Type I dockerin domain"/>
    <property type="match status" value="1"/>
</dbReference>
<evidence type="ECO:0000256" key="7">
    <source>
        <dbReference type="PIRSR" id="PIRSR615500-1"/>
    </source>
</evidence>
<evidence type="ECO:0000256" key="9">
    <source>
        <dbReference type="RuleBase" id="RU003355"/>
    </source>
</evidence>
<evidence type="ECO:0000256" key="5">
    <source>
        <dbReference type="ARBA" id="ARBA00022801"/>
    </source>
</evidence>
<dbReference type="EMBL" id="MWAK01000120">
    <property type="protein sequence ID" value="OPZ92211.1"/>
    <property type="molecule type" value="Genomic_DNA"/>
</dbReference>
<evidence type="ECO:0000313" key="11">
    <source>
        <dbReference type="EMBL" id="OPZ92211.1"/>
    </source>
</evidence>
<dbReference type="InterPro" id="IPR002105">
    <property type="entry name" value="Dockerin_1_rpt"/>
</dbReference>
<keyword evidence="2" id="KW-0964">Secreted</keyword>
<feature type="active site" description="Charge relay system" evidence="7 8">
    <location>
        <position position="112"/>
    </location>
</feature>
<keyword evidence="3 8" id="KW-0645">Protease</keyword>
<evidence type="ECO:0000256" key="2">
    <source>
        <dbReference type="ARBA" id="ARBA00022512"/>
    </source>
</evidence>
<dbReference type="InterPro" id="IPR034204">
    <property type="entry name" value="PfSUB1-like_cat_dom"/>
</dbReference>
<dbReference type="GO" id="GO:0000272">
    <property type="term" value="P:polysaccharide catabolic process"/>
    <property type="evidence" value="ECO:0007669"/>
    <property type="project" value="InterPro"/>
</dbReference>
<dbReference type="SUPFAM" id="SSF52743">
    <property type="entry name" value="Subtilisin-like"/>
    <property type="match status" value="1"/>
</dbReference>